<dbReference type="GO" id="GO:0005525">
    <property type="term" value="F:GTP binding"/>
    <property type="evidence" value="ECO:0007669"/>
    <property type="project" value="UniProtKB-KW"/>
</dbReference>
<evidence type="ECO:0000313" key="4">
    <source>
        <dbReference type="EMBL" id="GAG12490.1"/>
    </source>
</evidence>
<feature type="non-terminal residue" evidence="4">
    <location>
        <position position="1"/>
    </location>
</feature>
<dbReference type="Pfam" id="PF00448">
    <property type="entry name" value="SRP54"/>
    <property type="match status" value="1"/>
</dbReference>
<accession>X0V329</accession>
<dbReference type="InterPro" id="IPR004125">
    <property type="entry name" value="Signal_recog_particle_SRP54_M"/>
</dbReference>
<dbReference type="InterPro" id="IPR027417">
    <property type="entry name" value="P-loop_NTPase"/>
</dbReference>
<proteinExistence type="predicted"/>
<dbReference type="Gene3D" id="3.40.50.300">
    <property type="entry name" value="P-loop containing nucleotide triphosphate hydrolases"/>
    <property type="match status" value="1"/>
</dbReference>
<feature type="non-terminal residue" evidence="4">
    <location>
        <position position="270"/>
    </location>
</feature>
<dbReference type="PANTHER" id="PTHR11564:SF5">
    <property type="entry name" value="SIGNAL RECOGNITION PARTICLE SUBUNIT SRP54"/>
    <property type="match status" value="1"/>
</dbReference>
<dbReference type="InterPro" id="IPR022941">
    <property type="entry name" value="SRP54"/>
</dbReference>
<dbReference type="InterPro" id="IPR000897">
    <property type="entry name" value="SRP54_GTPase_dom"/>
</dbReference>
<evidence type="ECO:0000256" key="2">
    <source>
        <dbReference type="ARBA" id="ARBA00023134"/>
    </source>
</evidence>
<keyword evidence="1" id="KW-0547">Nucleotide-binding</keyword>
<name>X0V329_9ZZZZ</name>
<organism evidence="4">
    <name type="scientific">marine sediment metagenome</name>
    <dbReference type="NCBI Taxonomy" id="412755"/>
    <lineage>
        <taxon>unclassified sequences</taxon>
        <taxon>metagenomes</taxon>
        <taxon>ecological metagenomes</taxon>
    </lineage>
</organism>
<protein>
    <recommendedName>
        <fullName evidence="3">SRP54-type proteins GTP-binding domain-containing protein</fullName>
    </recommendedName>
</protein>
<dbReference type="PROSITE" id="PS00300">
    <property type="entry name" value="SRP54"/>
    <property type="match status" value="1"/>
</dbReference>
<dbReference type="Pfam" id="PF02978">
    <property type="entry name" value="SRP_SPB"/>
    <property type="match status" value="1"/>
</dbReference>
<gene>
    <name evidence="4" type="ORF">S01H1_37468</name>
</gene>
<dbReference type="GO" id="GO:0003924">
    <property type="term" value="F:GTPase activity"/>
    <property type="evidence" value="ECO:0007669"/>
    <property type="project" value="InterPro"/>
</dbReference>
<dbReference type="GO" id="GO:0006614">
    <property type="term" value="P:SRP-dependent cotranslational protein targeting to membrane"/>
    <property type="evidence" value="ECO:0007669"/>
    <property type="project" value="InterPro"/>
</dbReference>
<dbReference type="GO" id="GO:0048500">
    <property type="term" value="C:signal recognition particle"/>
    <property type="evidence" value="ECO:0007669"/>
    <property type="project" value="InterPro"/>
</dbReference>
<dbReference type="Gene3D" id="1.10.260.30">
    <property type="entry name" value="Signal recognition particle, SRP54 subunit, M-domain"/>
    <property type="match status" value="1"/>
</dbReference>
<keyword evidence="2" id="KW-0342">GTP-binding</keyword>
<evidence type="ECO:0000256" key="1">
    <source>
        <dbReference type="ARBA" id="ARBA00022741"/>
    </source>
</evidence>
<evidence type="ECO:0000259" key="3">
    <source>
        <dbReference type="PROSITE" id="PS00300"/>
    </source>
</evidence>
<dbReference type="SUPFAM" id="SSF47446">
    <property type="entry name" value="Signal peptide-binding domain"/>
    <property type="match status" value="1"/>
</dbReference>
<dbReference type="AlphaFoldDB" id="X0V329"/>
<feature type="domain" description="SRP54-type proteins GTP-binding" evidence="3">
    <location>
        <begin position="141"/>
        <end position="154"/>
    </location>
</feature>
<dbReference type="EMBL" id="BARS01023538">
    <property type="protein sequence ID" value="GAG12490.1"/>
    <property type="molecule type" value="Genomic_DNA"/>
</dbReference>
<reference evidence="4" key="1">
    <citation type="journal article" date="2014" name="Front. Microbiol.">
        <title>High frequency of phylogenetically diverse reductive dehalogenase-homologous genes in deep subseafloor sedimentary metagenomes.</title>
        <authorList>
            <person name="Kawai M."/>
            <person name="Futagami T."/>
            <person name="Toyoda A."/>
            <person name="Takaki Y."/>
            <person name="Nishi S."/>
            <person name="Hori S."/>
            <person name="Arai W."/>
            <person name="Tsubouchi T."/>
            <person name="Morono Y."/>
            <person name="Uchiyama I."/>
            <person name="Ito T."/>
            <person name="Fujiyama A."/>
            <person name="Inagaki F."/>
            <person name="Takami H."/>
        </authorList>
    </citation>
    <scope>NUCLEOTIDE SEQUENCE</scope>
    <source>
        <strain evidence="4">Expedition CK06-06</strain>
    </source>
</reference>
<dbReference type="SMART" id="SM00962">
    <property type="entry name" value="SRP54"/>
    <property type="match status" value="1"/>
</dbReference>
<dbReference type="SUPFAM" id="SSF52540">
    <property type="entry name" value="P-loop containing nucleoside triphosphate hydrolases"/>
    <property type="match status" value="1"/>
</dbReference>
<sequence>KRGLKVAMLGLDVHRPAASEQLEQLGKQNKIQTFTNKNEKNPLKIYKQYEKQLKDYDLIIIDTAGRHDLDKKLVKEIKDLTKQIKPDYKILTIQADIGQAAKQQASEFQKACDVNGVIITRMDSTAKAGGALTACKETNAPVYFIGTGEKINEFETFNPKSFISRLLGLGDLEGLLEKVQSAVDEKSQKKLKKKLEQGEFNLRDLQSQLKQMSGIGSLSKIAEMIPGLGKAKIPENMLGTQEDKMKKWEHAINSMTEQEINHPEIIEKQT</sequence>
<comment type="caution">
    <text evidence="4">The sequence shown here is derived from an EMBL/GenBank/DDBJ whole genome shotgun (WGS) entry which is preliminary data.</text>
</comment>
<dbReference type="InterPro" id="IPR036891">
    <property type="entry name" value="Signal_recog_part_SRP54_M_sf"/>
</dbReference>
<dbReference type="GO" id="GO:0008312">
    <property type="term" value="F:7S RNA binding"/>
    <property type="evidence" value="ECO:0007669"/>
    <property type="project" value="InterPro"/>
</dbReference>
<dbReference type="PANTHER" id="PTHR11564">
    <property type="entry name" value="SIGNAL RECOGNITION PARTICLE 54K PROTEIN SRP54"/>
    <property type="match status" value="1"/>
</dbReference>